<keyword evidence="7 10" id="KW-0472">Membrane</keyword>
<feature type="transmembrane region" description="Helical" evidence="10">
    <location>
        <begin position="272"/>
        <end position="291"/>
    </location>
</feature>
<dbReference type="STRING" id="685588.A0A067SN28"/>
<dbReference type="GO" id="GO:0000750">
    <property type="term" value="P:pheromone-dependent signal transduction involved in conjugation with cellular fusion"/>
    <property type="evidence" value="ECO:0007669"/>
    <property type="project" value="TreeGrafter"/>
</dbReference>
<keyword evidence="3" id="KW-0589">Pheromone response</keyword>
<keyword evidence="12" id="KW-1185">Reference proteome</keyword>
<evidence type="ECO:0000256" key="8">
    <source>
        <dbReference type="ARBA" id="ARBA00023170"/>
    </source>
</evidence>
<dbReference type="InterPro" id="IPR001499">
    <property type="entry name" value="GPCR_STE3"/>
</dbReference>
<evidence type="ECO:0000256" key="10">
    <source>
        <dbReference type="SAM" id="Phobius"/>
    </source>
</evidence>
<comment type="subcellular location">
    <subcellularLocation>
        <location evidence="1">Membrane</location>
        <topology evidence="1">Multi-pass membrane protein</topology>
    </subcellularLocation>
</comment>
<evidence type="ECO:0000256" key="6">
    <source>
        <dbReference type="ARBA" id="ARBA00023040"/>
    </source>
</evidence>
<feature type="transmembrane region" description="Helical" evidence="10">
    <location>
        <begin position="167"/>
        <end position="184"/>
    </location>
</feature>
<organism evidence="11 12">
    <name type="scientific">Galerina marginata (strain CBS 339.88)</name>
    <dbReference type="NCBI Taxonomy" id="685588"/>
    <lineage>
        <taxon>Eukaryota</taxon>
        <taxon>Fungi</taxon>
        <taxon>Dikarya</taxon>
        <taxon>Basidiomycota</taxon>
        <taxon>Agaricomycotina</taxon>
        <taxon>Agaricomycetes</taxon>
        <taxon>Agaricomycetidae</taxon>
        <taxon>Agaricales</taxon>
        <taxon>Agaricineae</taxon>
        <taxon>Strophariaceae</taxon>
        <taxon>Galerina</taxon>
    </lineage>
</organism>
<evidence type="ECO:0000313" key="12">
    <source>
        <dbReference type="Proteomes" id="UP000027222"/>
    </source>
</evidence>
<dbReference type="PANTHER" id="PTHR28097:SF1">
    <property type="entry name" value="PHEROMONE A FACTOR RECEPTOR"/>
    <property type="match status" value="1"/>
</dbReference>
<evidence type="ECO:0000313" key="11">
    <source>
        <dbReference type="EMBL" id="KDR72316.1"/>
    </source>
</evidence>
<dbReference type="OrthoDB" id="2874149at2759"/>
<sequence length="392" mass="43985">MPISNTIFSVFAFIGFLFCAIPLTWHLRNGNTGMCLLMTWLGVSCLYQFINSIVWNGNVGNWSPVWCDIGIRIYLGSGVGIPASTLCIFRRLYRITRARGTIPIPDKSEKRRQIMFDLALGLGLPVLELLLAYISEGHRYNILEDIGCTPAFYNSPVFVALSNTPPILIGLVTARYAVLTIIAFNRRRIEFKELLEKHSNLTSAFYVRLMCFACLELLWTIPVASFFLYVAVKVGLQPWTNWDDVHFNFSRVVFVPRTVWESDRLATVTNELGRWLGVIGAFNFFAFFGFAEEARMNYRAAYRAVAKVIGISTASSEQLGDLRPTSKKNDIDIGALIFAHTANTASSMSISDVEAQKSVEKEDSESINDHIYSISPTIPEPALIKSKTFTIP</sequence>
<feature type="transmembrane region" description="Helical" evidence="10">
    <location>
        <begin position="205"/>
        <end position="232"/>
    </location>
</feature>
<dbReference type="InterPro" id="IPR000481">
    <property type="entry name" value="GPCR_Pheromne_B_alpha_rcpt"/>
</dbReference>
<dbReference type="GO" id="GO:0005886">
    <property type="term" value="C:plasma membrane"/>
    <property type="evidence" value="ECO:0007669"/>
    <property type="project" value="TreeGrafter"/>
</dbReference>
<comment type="similarity">
    <text evidence="2">Belongs to the G-protein coupled receptor 4 family.</text>
</comment>
<reference evidence="12" key="1">
    <citation type="journal article" date="2014" name="Proc. Natl. Acad. Sci. U.S.A.">
        <title>Extensive sampling of basidiomycete genomes demonstrates inadequacy of the white-rot/brown-rot paradigm for wood decay fungi.</title>
        <authorList>
            <person name="Riley R."/>
            <person name="Salamov A.A."/>
            <person name="Brown D.W."/>
            <person name="Nagy L.G."/>
            <person name="Floudas D."/>
            <person name="Held B.W."/>
            <person name="Levasseur A."/>
            <person name="Lombard V."/>
            <person name="Morin E."/>
            <person name="Otillar R."/>
            <person name="Lindquist E.A."/>
            <person name="Sun H."/>
            <person name="LaButti K.M."/>
            <person name="Schmutz J."/>
            <person name="Jabbour D."/>
            <person name="Luo H."/>
            <person name="Baker S.E."/>
            <person name="Pisabarro A.G."/>
            <person name="Walton J.D."/>
            <person name="Blanchette R.A."/>
            <person name="Henrissat B."/>
            <person name="Martin F."/>
            <person name="Cullen D."/>
            <person name="Hibbett D.S."/>
            <person name="Grigoriev I.V."/>
        </authorList>
    </citation>
    <scope>NUCLEOTIDE SEQUENCE [LARGE SCALE GENOMIC DNA]</scope>
    <source>
        <strain evidence="12">CBS 339.88</strain>
    </source>
</reference>
<dbReference type="AlphaFoldDB" id="A0A067SN28"/>
<keyword evidence="9" id="KW-0807">Transducer</keyword>
<protein>
    <submittedName>
        <fullName evidence="11">Uncharacterized protein</fullName>
    </submittedName>
</protein>
<evidence type="ECO:0000256" key="3">
    <source>
        <dbReference type="ARBA" id="ARBA00022507"/>
    </source>
</evidence>
<gene>
    <name evidence="11" type="ORF">GALMADRAFT_769055</name>
</gene>
<dbReference type="Pfam" id="PF02076">
    <property type="entry name" value="STE3"/>
    <property type="match status" value="1"/>
</dbReference>
<proteinExistence type="inferred from homology"/>
<evidence type="ECO:0000256" key="4">
    <source>
        <dbReference type="ARBA" id="ARBA00022692"/>
    </source>
</evidence>
<keyword evidence="4 10" id="KW-0812">Transmembrane</keyword>
<dbReference type="PRINTS" id="PR00901">
    <property type="entry name" value="PHEROMONEBAR"/>
</dbReference>
<feature type="transmembrane region" description="Helical" evidence="10">
    <location>
        <begin position="34"/>
        <end position="53"/>
    </location>
</feature>
<dbReference type="HOGENOM" id="CLU_027592_0_1_1"/>
<evidence type="ECO:0000256" key="7">
    <source>
        <dbReference type="ARBA" id="ARBA00023136"/>
    </source>
</evidence>
<keyword evidence="8" id="KW-0675">Receptor</keyword>
<keyword evidence="5 10" id="KW-1133">Transmembrane helix</keyword>
<dbReference type="PRINTS" id="PR00899">
    <property type="entry name" value="GPCRSTE3"/>
</dbReference>
<dbReference type="EMBL" id="KL142389">
    <property type="protein sequence ID" value="KDR72316.1"/>
    <property type="molecule type" value="Genomic_DNA"/>
</dbReference>
<dbReference type="PANTHER" id="PTHR28097">
    <property type="entry name" value="PHEROMONE A FACTOR RECEPTOR"/>
    <property type="match status" value="1"/>
</dbReference>
<evidence type="ECO:0000256" key="5">
    <source>
        <dbReference type="ARBA" id="ARBA00022989"/>
    </source>
</evidence>
<name>A0A067SN28_GALM3</name>
<evidence type="ECO:0000256" key="9">
    <source>
        <dbReference type="ARBA" id="ARBA00023224"/>
    </source>
</evidence>
<dbReference type="GO" id="GO:0004934">
    <property type="term" value="F:mating-type alpha-factor pheromone receptor activity"/>
    <property type="evidence" value="ECO:0007669"/>
    <property type="project" value="InterPro"/>
</dbReference>
<feature type="transmembrane region" description="Helical" evidence="10">
    <location>
        <begin position="114"/>
        <end position="134"/>
    </location>
</feature>
<dbReference type="Proteomes" id="UP000027222">
    <property type="component" value="Unassembled WGS sequence"/>
</dbReference>
<evidence type="ECO:0000256" key="2">
    <source>
        <dbReference type="ARBA" id="ARBA00011085"/>
    </source>
</evidence>
<accession>A0A067SN28</accession>
<evidence type="ECO:0000256" key="1">
    <source>
        <dbReference type="ARBA" id="ARBA00004141"/>
    </source>
</evidence>
<feature type="transmembrane region" description="Helical" evidence="10">
    <location>
        <begin position="73"/>
        <end position="93"/>
    </location>
</feature>
<keyword evidence="6" id="KW-0297">G-protein coupled receptor</keyword>
<dbReference type="CDD" id="cd14966">
    <property type="entry name" value="7tmD_STE3"/>
    <property type="match status" value="1"/>
</dbReference>
<feature type="transmembrane region" description="Helical" evidence="10">
    <location>
        <begin position="6"/>
        <end position="27"/>
    </location>
</feature>